<dbReference type="Pfam" id="PF25794">
    <property type="entry name" value="SACS"/>
    <property type="match status" value="1"/>
</dbReference>
<dbReference type="NCBIfam" id="NF047352">
    <property type="entry name" value="P_loop_sacsin"/>
    <property type="match status" value="1"/>
</dbReference>
<dbReference type="PANTHER" id="PTHR15600">
    <property type="entry name" value="SACSIN"/>
    <property type="match status" value="1"/>
</dbReference>
<evidence type="ECO:0000259" key="2">
    <source>
        <dbReference type="Pfam" id="PF25794"/>
    </source>
</evidence>
<feature type="coiled-coil region" evidence="1">
    <location>
        <begin position="1510"/>
        <end position="1572"/>
    </location>
</feature>
<evidence type="ECO:0000313" key="3">
    <source>
        <dbReference type="EMBL" id="KPQ31988.1"/>
    </source>
</evidence>
<proteinExistence type="predicted"/>
<dbReference type="PANTHER" id="PTHR15600:SF42">
    <property type="entry name" value="SACSIN"/>
    <property type="match status" value="1"/>
</dbReference>
<dbReference type="Gene3D" id="3.30.565.10">
    <property type="entry name" value="Histidine kinase-like ATPase, C-terminal domain"/>
    <property type="match status" value="1"/>
</dbReference>
<dbReference type="InterPro" id="IPR058210">
    <property type="entry name" value="SACS/Nov_dom"/>
</dbReference>
<reference evidence="3 4" key="1">
    <citation type="submission" date="2015-09" db="EMBL/GenBank/DDBJ databases">
        <title>Identification and resolution of microdiversity through metagenomic sequencing of parallel consortia.</title>
        <authorList>
            <person name="Nelson W.C."/>
            <person name="Romine M.F."/>
            <person name="Lindemann S.R."/>
        </authorList>
    </citation>
    <scope>NUCLEOTIDE SEQUENCE [LARGE SCALE GENOMIC DNA]</scope>
    <source>
        <strain evidence="3">Ana</strain>
    </source>
</reference>
<comment type="caution">
    <text evidence="3">The sequence shown here is derived from an EMBL/GenBank/DDBJ whole genome shotgun (WGS) entry which is preliminary data.</text>
</comment>
<keyword evidence="1" id="KW-0175">Coiled coil</keyword>
<dbReference type="STRING" id="1666911.HLUCCA11_22585"/>
<dbReference type="PATRIC" id="fig|1666911.3.peg.4386"/>
<evidence type="ECO:0000256" key="1">
    <source>
        <dbReference type="SAM" id="Coils"/>
    </source>
</evidence>
<accession>A0A0P7YNR3</accession>
<gene>
    <name evidence="3" type="ORF">HLUCCA11_22585</name>
</gene>
<sequence length="2562" mass="293063">MPNYGATHSARGDINTIRNNLLEGQQQQTGLMFILKEIVQNADDCKATRLSICRSEGLPTAAHPLLQGPAIIAVNDGPFSKRDAKGIRAIGLSTKENDSSAVGKFGQGLKTVFLLCEAFFYLSGSKREDGVEPRSILNLWYTEDEDDDVPRADWDRKEFSQADHDLINAELESMGISEGFMLWIPLRLRDHCQRSNYTNPIAIIPRYFDDEPEWLATEFQAILAHELAELLPLLKHIKHIQVHDGQTLQEVQLNDDAERCLASFDPSPLELKSPLNGLINLGDKDQEHSYYGYQELLNVEELLSLKKSENWPTVIPTRWDAEVAEKQKAEPHCAVVLHVRPSPTSTSKLLIRWAVFLPTAEMPDGAPITEISITTPGQEAAYHYVLTLHGFFFLQGDRRRIRDWSSDGSKNEVLQTWNKILAEQGTLRLLLPTLEEFSNSRSAQAVKEFTDALRQSSIYKTYKAYICAEGSWVYTVDFKVHAHSRWRVLKSREVLLAIPQSTFGLLPEIFPNLEEVCGDRIITFEEWPQLTNKSKISPWKISDIVQLLQGAITCAPKTCADGDRIQALDTFLSYSKRNLVDRVVEELKKLLRQAFTDPDFRPAQNLSSLLIKKPLQNTLVGIPGAIPTELRQNLIQLETSCLLLPENVIPLSDPQLSTSLSELDAYLILSILQAEVLHSSAAAEFAVAILSRVKSRKSVTWQRISQLKIISVEEVTSNKKTSKQEFRSLEQIKDYASSYEIFKGKNASRSNLVEALNEAVQGKIYLTSFELISIRVCQIPDIFKILERKPLLQSAPQRQELLGEMSLGDFQSSRNQAAIRYLLHGNAKNFDTTSVALFKGNTNTANSLWSRVLQNIMESDESWRFIDDKLLRALSPAQCQYLNIIEVDAAAVEQELRRRLRKGYPLSEFKWHYFSWEERQELTYILPEDLVPHLEIHELVAPNSESLLTILKDCTYLEGNPQNYFPLDQKLTDLIDISLLRRSSRPEVLAKQEQLAPPIAADKLVRLLLDLDNPEDHWFVIMEALSHSPQAVKSLPRIRDTKWLPVEFSEVAYSPNEIIHLPKIQADVQRISVECSRIYLSSQELLSQIQDHIAFSNHLQSLFPSRENALEMLGELLLFPEQRYYWVGSLTEFIGTQENWDYWLSTFCRMPQVMPAAFLLNQLNRNTPRLARRLFEILAQPLEDNRFTTILNSLAEDHQNCQQDSEPGTAIFTVYCEYLRLATQYESWDEILRNIKLQNRRKEWVNSSELCYNVADVDPKDILHDKLADIISSLLPQVRVGFPEVESIEAPSTLIDSLDTFDLQETTSVLHNYFEGWPRNAYNAIGILLRFLGGDDQSEVQKRAKLYFPNVDSVLESLEFQDKDADIEHLKEDIQCVRFTINTHTESRKQVLSIIGSPIMVRLLDETQASSLIVGDFPKRQENAITFVEISLRDITLSRQEDIQLSLLAKESLKVVIEKIYGYLVTRFDDFWDKVQQSAPPHIRQVQNTLLHDAIISFRSQIRLDQDNQFKQLIRNYSKLQRDIDSLRMSQEEYPDRRQKYSRKISSLEATLRDLRNEIRRVLVDSKETQESLLEGVRQRIRNASYNEYSIPFELFQNADDACCELNEMGHPHVSPSFSIKFNNNTLRVFHQGRSINQYQYNGEDRSDKGYSEDLIKMLLLNFSDKSEGVTGKFGLGFKSVFLLTARPRVISDRLGFDVIGGIYPSDADISERDFGEAKSNGHVGTLIKLNVREQEARPVVERFAEYAPLQGAFSRWLKQIEVRIKSKKQIWSWVEEPIPNVPEVYFGSSRESGSGRSLKALLLGKPERRCFIKLSPEGCVLLPENYPTFWVTTPTRMALKVGFTVNAPFHPDIGRSQLDLHGGGKAYNEALAEETGREFGQMLINLSQLSNEQLCQSLKLRANVTRLTFWSSLWEIFGKHLANQSSIDKGIELLKSMFWAPGRGLELLYRQYDTLPTGLSEQAGDFNCLTRISKVKWSVSGALSKNAGDLLQVLNWPVLNQDQYHIFPGEIISPAVAKSLRSLIDLSVENLNLLKCLQWQISDQVSPEVSHVIEGLITPNFVQSLDSSERQNIEEFLHKARFQARDGQWYQARDLLVTASAAQNTDEELIAKFAPQSALLAEEYEYGSLTLFYVCRGEFQITPENQGKWILQAEPNKYRHCIQYLIEGQNRDAVKRWIKPRMSNSWLANLLSKRFSAKEDFGVASFLFDALLYDLGLIRDSAPSDKPTQWLAEETGQDSTVNRPSPGEVLERIFQWWTENKDCLISSYEDSLYPYPELKFTTDRANSSNDPQRWLVLFMLGALHTMGRTQPEQHREFIRHCQEWGWLDVMASGTVNESEWLKLLHDYFAKPQVGDRLKYYQWVRYYPTFYALSRWWQVYRDNFLVANKQMPSVSSLFNPQSNKAFQGSGFGQDAPPLKSILGIGTTFVIRELMRSGILTQAGLRSYSYVPVRRVRALLFSIGCEGVRVGKDEEALELSSYMHCFLVSHLDKDKATFLNDFDLPFLMLHDSDEKRQLLEGLRVPHEPEDDSGDISNWIPSSSTPGDFVTLANGRVIPRLYMH</sequence>
<dbReference type="InterPro" id="IPR036890">
    <property type="entry name" value="HATPase_C_sf"/>
</dbReference>
<dbReference type="SUPFAM" id="SSF55874">
    <property type="entry name" value="ATPase domain of HSP90 chaperone/DNA topoisomerase II/histidine kinase"/>
    <property type="match status" value="2"/>
</dbReference>
<organism evidence="3 4">
    <name type="scientific">Phormidesmis priestleyi Ana</name>
    <dbReference type="NCBI Taxonomy" id="1666911"/>
    <lineage>
        <taxon>Bacteria</taxon>
        <taxon>Bacillati</taxon>
        <taxon>Cyanobacteriota</taxon>
        <taxon>Cyanophyceae</taxon>
        <taxon>Leptolyngbyales</taxon>
        <taxon>Leptolyngbyaceae</taxon>
        <taxon>Phormidesmis</taxon>
    </lineage>
</organism>
<dbReference type="InterPro" id="IPR052972">
    <property type="entry name" value="Sacsin_chaperone_reg"/>
</dbReference>
<protein>
    <recommendedName>
        <fullName evidence="2">Sacsin/Nov domain-containing protein</fullName>
    </recommendedName>
</protein>
<name>A0A0P7YNR3_9CYAN</name>
<dbReference type="GO" id="GO:0030544">
    <property type="term" value="F:Hsp70 protein binding"/>
    <property type="evidence" value="ECO:0007669"/>
    <property type="project" value="TreeGrafter"/>
</dbReference>
<dbReference type="EMBL" id="LJZR01000074">
    <property type="protein sequence ID" value="KPQ31988.1"/>
    <property type="molecule type" value="Genomic_DNA"/>
</dbReference>
<feature type="domain" description="Sacsin/Nov" evidence="2">
    <location>
        <begin position="33"/>
        <end position="243"/>
    </location>
</feature>
<dbReference type="Proteomes" id="UP000050465">
    <property type="component" value="Unassembled WGS sequence"/>
</dbReference>
<evidence type="ECO:0000313" key="4">
    <source>
        <dbReference type="Proteomes" id="UP000050465"/>
    </source>
</evidence>